<evidence type="ECO:0000256" key="5">
    <source>
        <dbReference type="ARBA" id="ARBA00022989"/>
    </source>
</evidence>
<evidence type="ECO:0000259" key="8">
    <source>
        <dbReference type="PROSITE" id="PS50850"/>
    </source>
</evidence>
<sequence length="126" mass="13581">MASNEPELGRRELPKDGCIEESETKEREICGINWVVICVSLYITCFLYGLDTTVAADVQGPVIGAFGHVDQFSWIGAGFPLGSVCVILLLGTLFNTFNMKWVYIATVVLFEAGSALCGAAPNMNAL</sequence>
<dbReference type="GO" id="GO:0005886">
    <property type="term" value="C:plasma membrane"/>
    <property type="evidence" value="ECO:0007669"/>
    <property type="project" value="TreeGrafter"/>
</dbReference>
<keyword evidence="3" id="KW-0813">Transport</keyword>
<protein>
    <recommendedName>
        <fullName evidence="8">Major facilitator superfamily (MFS) profile domain-containing protein</fullName>
    </recommendedName>
</protein>
<comment type="subcellular location">
    <subcellularLocation>
        <location evidence="1">Membrane</location>
        <topology evidence="1">Multi-pass membrane protein</topology>
    </subcellularLocation>
</comment>
<dbReference type="PANTHER" id="PTHR23501:SF12">
    <property type="entry name" value="MAJOR FACILITATOR SUPERFAMILY (MFS) PROFILE DOMAIN-CONTAINING PROTEIN-RELATED"/>
    <property type="match status" value="1"/>
</dbReference>
<evidence type="ECO:0000256" key="6">
    <source>
        <dbReference type="ARBA" id="ARBA00023136"/>
    </source>
</evidence>
<dbReference type="PANTHER" id="PTHR23501">
    <property type="entry name" value="MAJOR FACILITATOR SUPERFAMILY"/>
    <property type="match status" value="1"/>
</dbReference>
<evidence type="ECO:0000256" key="4">
    <source>
        <dbReference type="ARBA" id="ARBA00022692"/>
    </source>
</evidence>
<dbReference type="EMBL" id="CAJVRC010000890">
    <property type="protein sequence ID" value="CAG8907130.1"/>
    <property type="molecule type" value="Genomic_DNA"/>
</dbReference>
<dbReference type="AlphaFoldDB" id="A0A9W4KIU3"/>
<evidence type="ECO:0000256" key="7">
    <source>
        <dbReference type="SAM" id="Phobius"/>
    </source>
</evidence>
<evidence type="ECO:0000313" key="10">
    <source>
        <dbReference type="Proteomes" id="UP001154252"/>
    </source>
</evidence>
<organism evidence="9 10">
    <name type="scientific">Penicillium egyptiacum</name>
    <dbReference type="NCBI Taxonomy" id="1303716"/>
    <lineage>
        <taxon>Eukaryota</taxon>
        <taxon>Fungi</taxon>
        <taxon>Dikarya</taxon>
        <taxon>Ascomycota</taxon>
        <taxon>Pezizomycotina</taxon>
        <taxon>Eurotiomycetes</taxon>
        <taxon>Eurotiomycetidae</taxon>
        <taxon>Eurotiales</taxon>
        <taxon>Aspergillaceae</taxon>
        <taxon>Penicillium</taxon>
    </lineage>
</organism>
<dbReference type="GO" id="GO:0022857">
    <property type="term" value="F:transmembrane transporter activity"/>
    <property type="evidence" value="ECO:0007669"/>
    <property type="project" value="InterPro"/>
</dbReference>
<dbReference type="SUPFAM" id="SSF103473">
    <property type="entry name" value="MFS general substrate transporter"/>
    <property type="match status" value="1"/>
</dbReference>
<comment type="caution">
    <text evidence="9">The sequence shown here is derived from an EMBL/GenBank/DDBJ whole genome shotgun (WGS) entry which is preliminary data.</text>
</comment>
<evidence type="ECO:0000256" key="3">
    <source>
        <dbReference type="ARBA" id="ARBA00022448"/>
    </source>
</evidence>
<dbReference type="Proteomes" id="UP001154252">
    <property type="component" value="Unassembled WGS sequence"/>
</dbReference>
<feature type="transmembrane region" description="Helical" evidence="7">
    <location>
        <begin position="101"/>
        <end position="121"/>
    </location>
</feature>
<keyword evidence="4 7" id="KW-0812">Transmembrane</keyword>
<dbReference type="InterPro" id="IPR036259">
    <property type="entry name" value="MFS_trans_sf"/>
</dbReference>
<feature type="domain" description="Major facilitator superfamily (MFS) profile" evidence="8">
    <location>
        <begin position="37"/>
        <end position="126"/>
    </location>
</feature>
<evidence type="ECO:0000256" key="2">
    <source>
        <dbReference type="ARBA" id="ARBA00007520"/>
    </source>
</evidence>
<accession>A0A9W4KIU3</accession>
<dbReference type="OrthoDB" id="10021397at2759"/>
<name>A0A9W4KIU3_9EURO</name>
<keyword evidence="10" id="KW-1185">Reference proteome</keyword>
<evidence type="ECO:0000313" key="9">
    <source>
        <dbReference type="EMBL" id="CAG8907130.1"/>
    </source>
</evidence>
<feature type="transmembrane region" description="Helical" evidence="7">
    <location>
        <begin position="31"/>
        <end position="50"/>
    </location>
</feature>
<dbReference type="Gene3D" id="1.20.1250.20">
    <property type="entry name" value="MFS general substrate transporter like domains"/>
    <property type="match status" value="1"/>
</dbReference>
<gene>
    <name evidence="9" type="ORF">PEGY_LOCUS8691</name>
</gene>
<evidence type="ECO:0000256" key="1">
    <source>
        <dbReference type="ARBA" id="ARBA00004141"/>
    </source>
</evidence>
<dbReference type="InterPro" id="IPR020846">
    <property type="entry name" value="MFS_dom"/>
</dbReference>
<keyword evidence="5 7" id="KW-1133">Transmembrane helix</keyword>
<keyword evidence="6 7" id="KW-0472">Membrane</keyword>
<feature type="transmembrane region" description="Helical" evidence="7">
    <location>
        <begin position="72"/>
        <end position="94"/>
    </location>
</feature>
<proteinExistence type="inferred from homology"/>
<comment type="similarity">
    <text evidence="2">Belongs to the major facilitator superfamily. TCR/Tet family.</text>
</comment>
<reference evidence="9" key="1">
    <citation type="submission" date="2021-07" db="EMBL/GenBank/DDBJ databases">
        <authorList>
            <person name="Branca A.L. A."/>
        </authorList>
    </citation>
    <scope>NUCLEOTIDE SEQUENCE</scope>
</reference>
<dbReference type="PROSITE" id="PS50850">
    <property type="entry name" value="MFS"/>
    <property type="match status" value="1"/>
</dbReference>